<evidence type="ECO:0000256" key="8">
    <source>
        <dbReference type="ARBA" id="ARBA00078354"/>
    </source>
</evidence>
<proteinExistence type="predicted"/>
<keyword evidence="10" id="KW-0670">Pyruvate</keyword>
<dbReference type="InterPro" id="IPR036873">
    <property type="entry name" value="Rhodanese-like_dom_sf"/>
</dbReference>
<reference evidence="10 11" key="1">
    <citation type="submission" date="2018-10" db="EMBL/GenBank/DDBJ databases">
        <title>Complete genome sequence of Brevundimonas naejangsanensis BRV3.</title>
        <authorList>
            <person name="Berrios L."/>
            <person name="Ely B."/>
        </authorList>
    </citation>
    <scope>NUCLEOTIDE SEQUENCE [LARGE SCALE GENOMIC DNA]</scope>
    <source>
        <strain evidence="10 11">BRV3</strain>
    </source>
</reference>
<dbReference type="PROSITE" id="PS50206">
    <property type="entry name" value="RHODANESE_3"/>
    <property type="match status" value="2"/>
</dbReference>
<evidence type="ECO:0000256" key="4">
    <source>
        <dbReference type="ARBA" id="ARBA00022737"/>
    </source>
</evidence>
<dbReference type="GO" id="GO:0005737">
    <property type="term" value="C:cytoplasm"/>
    <property type="evidence" value="ECO:0007669"/>
    <property type="project" value="UniProtKB-SubCell"/>
</dbReference>
<sequence>MTQTDPTASPLISTEALASRLGAPDLRLIDASWWLDGRDARADFERERLPGAVFFDLDAVSDRGSPYPHMLPSPEAFAEAMGALGVSEGDDIVVYDAQGLFSAARAWWMLRVMGAERVRVLDGGLPKWKAEGRALEMGTSHPPRATRFQPRFDASTVVDFDEVCSALADGRQVVDARGAPRFRGEAAEPRPGVRAGHMPGALNLPFSGLLNADGTLKRGPALEEAFRAAGVNLDEPVITSCGSGVTAAILTLGLAVLGRPSLLYDGSWAEWGARPDAPLAVG</sequence>
<dbReference type="Gene3D" id="3.40.250.10">
    <property type="entry name" value="Rhodanese-like domain"/>
    <property type="match status" value="2"/>
</dbReference>
<feature type="domain" description="Rhodanese" evidence="9">
    <location>
        <begin position="22"/>
        <end position="137"/>
    </location>
</feature>
<dbReference type="EMBL" id="CP032707">
    <property type="protein sequence ID" value="AYG96059.1"/>
    <property type="molecule type" value="Genomic_DNA"/>
</dbReference>
<dbReference type="Proteomes" id="UP000276984">
    <property type="component" value="Chromosome"/>
</dbReference>
<protein>
    <recommendedName>
        <fullName evidence="7">3-mercaptopyruvate sulfurtransferase</fullName>
        <ecNumber evidence="6">2.8.1.2</ecNumber>
    </recommendedName>
    <alternativeName>
        <fullName evidence="8">Rhodanese-like protein</fullName>
    </alternativeName>
</protein>
<evidence type="ECO:0000256" key="3">
    <source>
        <dbReference type="ARBA" id="ARBA00022679"/>
    </source>
</evidence>
<dbReference type="SMART" id="SM00450">
    <property type="entry name" value="RHOD"/>
    <property type="match status" value="2"/>
</dbReference>
<dbReference type="CDD" id="cd01449">
    <property type="entry name" value="TST_Repeat_2"/>
    <property type="match status" value="1"/>
</dbReference>
<gene>
    <name evidence="10" type="ORF">D8I30_13420</name>
</gene>
<dbReference type="GO" id="GO:0016784">
    <property type="term" value="F:3-mercaptopyruvate sulfurtransferase activity"/>
    <property type="evidence" value="ECO:0007669"/>
    <property type="project" value="UniProtKB-EC"/>
</dbReference>
<organism evidence="10 11">
    <name type="scientific">Brevundimonas naejangsanensis</name>
    <dbReference type="NCBI Taxonomy" id="588932"/>
    <lineage>
        <taxon>Bacteria</taxon>
        <taxon>Pseudomonadati</taxon>
        <taxon>Pseudomonadota</taxon>
        <taxon>Alphaproteobacteria</taxon>
        <taxon>Caulobacterales</taxon>
        <taxon>Caulobacteraceae</taxon>
        <taxon>Brevundimonas</taxon>
    </lineage>
</organism>
<dbReference type="InterPro" id="IPR001763">
    <property type="entry name" value="Rhodanese-like_dom"/>
</dbReference>
<evidence type="ECO:0000256" key="1">
    <source>
        <dbReference type="ARBA" id="ARBA00004496"/>
    </source>
</evidence>
<dbReference type="SUPFAM" id="SSF52821">
    <property type="entry name" value="Rhodanese/Cell cycle control phosphatase"/>
    <property type="match status" value="2"/>
</dbReference>
<dbReference type="FunFam" id="3.40.250.10:FF:000015">
    <property type="entry name" value="Sulfurtransferase"/>
    <property type="match status" value="1"/>
</dbReference>
<evidence type="ECO:0000313" key="10">
    <source>
        <dbReference type="EMBL" id="AYG96059.1"/>
    </source>
</evidence>
<dbReference type="GO" id="GO:0004792">
    <property type="term" value="F:thiosulfate-cyanide sulfurtransferase activity"/>
    <property type="evidence" value="ECO:0007669"/>
    <property type="project" value="TreeGrafter"/>
</dbReference>
<comment type="subcellular location">
    <subcellularLocation>
        <location evidence="1">Cytoplasm</location>
    </subcellularLocation>
</comment>
<keyword evidence="4" id="KW-0677">Repeat</keyword>
<keyword evidence="11" id="KW-1185">Reference proteome</keyword>
<dbReference type="NCBIfam" id="NF008557">
    <property type="entry name" value="PRK11493.1"/>
    <property type="match status" value="1"/>
</dbReference>
<evidence type="ECO:0000256" key="2">
    <source>
        <dbReference type="ARBA" id="ARBA00022490"/>
    </source>
</evidence>
<dbReference type="OrthoDB" id="9781034at2"/>
<evidence type="ECO:0000259" key="9">
    <source>
        <dbReference type="PROSITE" id="PS50206"/>
    </source>
</evidence>
<keyword evidence="3 10" id="KW-0808">Transferase</keyword>
<dbReference type="CDD" id="cd01448">
    <property type="entry name" value="TST_Repeat_1"/>
    <property type="match status" value="1"/>
</dbReference>
<dbReference type="PANTHER" id="PTHR11364:SF27">
    <property type="entry name" value="SULFURTRANSFERASE"/>
    <property type="match status" value="1"/>
</dbReference>
<dbReference type="PANTHER" id="PTHR11364">
    <property type="entry name" value="THIOSULFATE SULFERTANSFERASE"/>
    <property type="match status" value="1"/>
</dbReference>
<dbReference type="EC" id="2.8.1.2" evidence="6"/>
<evidence type="ECO:0000256" key="7">
    <source>
        <dbReference type="ARBA" id="ARBA00070833"/>
    </source>
</evidence>
<name>A0A494RKR1_9CAUL</name>
<dbReference type="Pfam" id="PF00581">
    <property type="entry name" value="Rhodanese"/>
    <property type="match status" value="2"/>
</dbReference>
<evidence type="ECO:0000256" key="5">
    <source>
        <dbReference type="ARBA" id="ARBA00051793"/>
    </source>
</evidence>
<dbReference type="AlphaFoldDB" id="A0A494RKR1"/>
<dbReference type="RefSeq" id="WP_121483190.1">
    <property type="nucleotide sequence ID" value="NZ_CP032707.1"/>
</dbReference>
<evidence type="ECO:0000313" key="11">
    <source>
        <dbReference type="Proteomes" id="UP000276984"/>
    </source>
</evidence>
<feature type="domain" description="Rhodanese" evidence="9">
    <location>
        <begin position="167"/>
        <end position="280"/>
    </location>
</feature>
<accession>A0A494RKR1</accession>
<comment type="catalytic activity">
    <reaction evidence="5">
        <text>2-oxo-3-sulfanylpropanoate + [thioredoxin]-dithiol = [thioredoxin]-disulfide + hydrogen sulfide + pyruvate + H(+)</text>
        <dbReference type="Rhea" id="RHEA:21740"/>
        <dbReference type="Rhea" id="RHEA-COMP:10698"/>
        <dbReference type="Rhea" id="RHEA-COMP:10700"/>
        <dbReference type="ChEBI" id="CHEBI:15361"/>
        <dbReference type="ChEBI" id="CHEBI:15378"/>
        <dbReference type="ChEBI" id="CHEBI:29919"/>
        <dbReference type="ChEBI" id="CHEBI:29950"/>
        <dbReference type="ChEBI" id="CHEBI:50058"/>
        <dbReference type="ChEBI" id="CHEBI:57678"/>
        <dbReference type="EC" id="2.8.1.2"/>
    </reaction>
    <physiologicalReaction direction="left-to-right" evidence="5">
        <dbReference type="Rhea" id="RHEA:21741"/>
    </physiologicalReaction>
</comment>
<dbReference type="InterPro" id="IPR045078">
    <property type="entry name" value="TST/MPST-like"/>
</dbReference>
<dbReference type="FunFam" id="3.40.250.10:FF:000001">
    <property type="entry name" value="Sulfurtransferase"/>
    <property type="match status" value="1"/>
</dbReference>
<keyword evidence="2" id="KW-0963">Cytoplasm</keyword>
<evidence type="ECO:0000256" key="6">
    <source>
        <dbReference type="ARBA" id="ARBA00066832"/>
    </source>
</evidence>